<dbReference type="PANTHER" id="PTHR43547:SF2">
    <property type="entry name" value="HYBRID SIGNAL TRANSDUCTION HISTIDINE KINASE C"/>
    <property type="match status" value="1"/>
</dbReference>
<dbReference type="SMART" id="SM00448">
    <property type="entry name" value="REC"/>
    <property type="match status" value="1"/>
</dbReference>
<feature type="domain" description="Response regulatory" evidence="7">
    <location>
        <begin position="310"/>
        <end position="425"/>
    </location>
</feature>
<keyword evidence="2" id="KW-0805">Transcription regulation</keyword>
<keyword evidence="9" id="KW-1185">Reference proteome</keyword>
<dbReference type="InterPro" id="IPR011006">
    <property type="entry name" value="CheY-like_superfamily"/>
</dbReference>
<feature type="domain" description="HTH araC/xylS-type" evidence="6">
    <location>
        <begin position="462"/>
        <end position="561"/>
    </location>
</feature>
<dbReference type="SUPFAM" id="SSF46689">
    <property type="entry name" value="Homeodomain-like"/>
    <property type="match status" value="1"/>
</dbReference>
<accession>A0A6H0KT10</accession>
<dbReference type="SMART" id="SM00342">
    <property type="entry name" value="HTH_ARAC"/>
    <property type="match status" value="1"/>
</dbReference>
<dbReference type="InterPro" id="IPR001789">
    <property type="entry name" value="Sig_transdc_resp-reg_receiver"/>
</dbReference>
<dbReference type="SUPFAM" id="SSF52172">
    <property type="entry name" value="CheY-like"/>
    <property type="match status" value="1"/>
</dbReference>
<dbReference type="Gene3D" id="1.10.10.60">
    <property type="entry name" value="Homeodomain-like"/>
    <property type="match status" value="1"/>
</dbReference>
<evidence type="ECO:0000256" key="2">
    <source>
        <dbReference type="ARBA" id="ARBA00023015"/>
    </source>
</evidence>
<evidence type="ECO:0000256" key="1">
    <source>
        <dbReference type="ARBA" id="ARBA00022553"/>
    </source>
</evidence>
<proteinExistence type="predicted"/>
<dbReference type="Pfam" id="PF12833">
    <property type="entry name" value="HTH_18"/>
    <property type="match status" value="1"/>
</dbReference>
<keyword evidence="5" id="KW-0812">Transmembrane</keyword>
<dbReference type="Proteomes" id="UP000501780">
    <property type="component" value="Chromosome"/>
</dbReference>
<evidence type="ECO:0000256" key="3">
    <source>
        <dbReference type="ARBA" id="ARBA00023163"/>
    </source>
</evidence>
<dbReference type="InterPro" id="IPR018060">
    <property type="entry name" value="HTH_AraC"/>
</dbReference>
<reference evidence="8 9" key="1">
    <citation type="submission" date="2020-03" db="EMBL/GenBank/DDBJ databases">
        <title>Genomic analysis of Bacteroides faecium CBA7301.</title>
        <authorList>
            <person name="Kim J."/>
            <person name="Roh S.W."/>
        </authorList>
    </citation>
    <scope>NUCLEOTIDE SEQUENCE [LARGE SCALE GENOMIC DNA]</scope>
    <source>
        <strain evidence="8 9">CBA7301</strain>
    </source>
</reference>
<evidence type="ECO:0000259" key="7">
    <source>
        <dbReference type="PROSITE" id="PS50110"/>
    </source>
</evidence>
<sequence>MKYLIQTSSLISSALAILILYQLNFTSAVLAGAIAIYWIIIHITTIQKERNLLKEGNQYFIDSFENIRTPLTLVHTPLKIACNDICLENIRQELSLAIQNIDYLNVHLTRLMDLKQLFVNSERLDSSEYELGIFIKNRIDSLQTHAANNLVELNIKTDFSYASAWFDQSKISPVIDRFIKNAIDHTGQKKTITLLITSNSQNWQIKIADFENKKLVQCYKCKNWQLLKRKEELEYNFAKNIFCKKLIKLCNGKILINHSNRSITLKFPSKDSPESVSKHTAIQITSNPIEEKIDTLFGKDSQKRNSAKPVVVLADSNKEFRLYLEERLSKDFIVKSFGNGTDALECIKEEYPDLVICDIMLHGMYGNELSSRLKTSGETSVIPIILYGSRIDIGQRSKRESSLADIFLYMPFHIEDLKIEMNVLIKNNRFLRKSFLQKIFGKQFLEVEEEEILDEGNYDLINQVKEFILRNIDKENLTIDEIASELYMSRTAFFTKWKALTGEAPKYLIYRIRMEKARELLESGNYSVSVLPEMIGLKNLKNFRHKYKEYFGITPSESITKKQ</sequence>
<gene>
    <name evidence="8" type="ORF">BacF7301_21025</name>
</gene>
<protein>
    <submittedName>
        <fullName evidence="8">Response regulator</fullName>
    </submittedName>
</protein>
<feature type="transmembrane region" description="Helical" evidence="5">
    <location>
        <begin position="12"/>
        <end position="40"/>
    </location>
</feature>
<dbReference type="PROSITE" id="PS01124">
    <property type="entry name" value="HTH_ARAC_FAMILY_2"/>
    <property type="match status" value="1"/>
</dbReference>
<evidence type="ECO:0000259" key="6">
    <source>
        <dbReference type="PROSITE" id="PS01124"/>
    </source>
</evidence>
<dbReference type="RefSeq" id="WP_167965925.1">
    <property type="nucleotide sequence ID" value="NZ_CP050831.1"/>
</dbReference>
<dbReference type="InterPro" id="IPR036890">
    <property type="entry name" value="HATPase_C_sf"/>
</dbReference>
<dbReference type="CDD" id="cd00156">
    <property type="entry name" value="REC"/>
    <property type="match status" value="1"/>
</dbReference>
<dbReference type="PROSITE" id="PS50110">
    <property type="entry name" value="RESPONSE_REGULATORY"/>
    <property type="match status" value="1"/>
</dbReference>
<dbReference type="GO" id="GO:0003700">
    <property type="term" value="F:DNA-binding transcription factor activity"/>
    <property type="evidence" value="ECO:0007669"/>
    <property type="project" value="InterPro"/>
</dbReference>
<dbReference type="EMBL" id="CP050831">
    <property type="protein sequence ID" value="QIU96482.1"/>
    <property type="molecule type" value="Genomic_DNA"/>
</dbReference>
<evidence type="ECO:0000313" key="8">
    <source>
        <dbReference type="EMBL" id="QIU96482.1"/>
    </source>
</evidence>
<dbReference type="Pfam" id="PF00072">
    <property type="entry name" value="Response_reg"/>
    <property type="match status" value="1"/>
</dbReference>
<dbReference type="AlphaFoldDB" id="A0A6H0KT10"/>
<keyword evidence="1 4" id="KW-0597">Phosphoprotein</keyword>
<keyword evidence="3" id="KW-0804">Transcription</keyword>
<evidence type="ECO:0000313" key="9">
    <source>
        <dbReference type="Proteomes" id="UP000501780"/>
    </source>
</evidence>
<evidence type="ECO:0000256" key="5">
    <source>
        <dbReference type="SAM" id="Phobius"/>
    </source>
</evidence>
<keyword evidence="5" id="KW-1133">Transmembrane helix</keyword>
<dbReference type="InterPro" id="IPR009057">
    <property type="entry name" value="Homeodomain-like_sf"/>
</dbReference>
<dbReference type="GO" id="GO:0000155">
    <property type="term" value="F:phosphorelay sensor kinase activity"/>
    <property type="evidence" value="ECO:0007669"/>
    <property type="project" value="TreeGrafter"/>
</dbReference>
<keyword evidence="5" id="KW-0472">Membrane</keyword>
<dbReference type="PANTHER" id="PTHR43547">
    <property type="entry name" value="TWO-COMPONENT HISTIDINE KINASE"/>
    <property type="match status" value="1"/>
</dbReference>
<organism evidence="8 9">
    <name type="scientific">Bacteroides faecium</name>
    <dbReference type="NCBI Taxonomy" id="2715212"/>
    <lineage>
        <taxon>Bacteria</taxon>
        <taxon>Pseudomonadati</taxon>
        <taxon>Bacteroidota</taxon>
        <taxon>Bacteroidia</taxon>
        <taxon>Bacteroidales</taxon>
        <taxon>Bacteroidaceae</taxon>
        <taxon>Bacteroides</taxon>
    </lineage>
</organism>
<evidence type="ECO:0000256" key="4">
    <source>
        <dbReference type="PROSITE-ProRule" id="PRU00169"/>
    </source>
</evidence>
<dbReference type="KEGG" id="bfc:BacF7301_21025"/>
<name>A0A6H0KT10_9BACE</name>
<feature type="modified residue" description="4-aspartylphosphate" evidence="4">
    <location>
        <position position="358"/>
    </location>
</feature>
<dbReference type="SUPFAM" id="SSF55874">
    <property type="entry name" value="ATPase domain of HSP90 chaperone/DNA topoisomerase II/histidine kinase"/>
    <property type="match status" value="1"/>
</dbReference>
<dbReference type="Gene3D" id="3.40.50.2300">
    <property type="match status" value="1"/>
</dbReference>
<dbReference type="Gene3D" id="3.30.565.10">
    <property type="entry name" value="Histidine kinase-like ATPase, C-terminal domain"/>
    <property type="match status" value="1"/>
</dbReference>
<dbReference type="GO" id="GO:0043565">
    <property type="term" value="F:sequence-specific DNA binding"/>
    <property type="evidence" value="ECO:0007669"/>
    <property type="project" value="InterPro"/>
</dbReference>